<keyword evidence="3" id="KW-1185">Reference proteome</keyword>
<feature type="region of interest" description="Disordered" evidence="1">
    <location>
        <begin position="45"/>
        <end position="68"/>
    </location>
</feature>
<comment type="caution">
    <text evidence="2">The sequence shown here is derived from an EMBL/GenBank/DDBJ whole genome shotgun (WGS) entry which is preliminary data.</text>
</comment>
<proteinExistence type="predicted"/>
<dbReference type="Proteomes" id="UP000076154">
    <property type="component" value="Unassembled WGS sequence"/>
</dbReference>
<dbReference type="AlphaFoldDB" id="A0A369JNQ1"/>
<sequence length="229" mass="25113">MTSHGNRVSRDLSVDDPIFVYRSKRAHTYIVRDLGMSMRLRPETGAYRLDPPGDAPGRDYTPRAPDASEIDNVPVPSCLLVHKRVPPHAAESMAFSPVSGVLGTKMYTTMTASTTTSDDSTPRTHFDLALPLAATSMPTLMMDTVPCGFFDANANSNHTNGVFDNDWSFWMPMIQGFSRCRLMLGSGWDGSGDGDWGGGGEGYGILVLRCWVLFYGWVFVRVSGEGSRM</sequence>
<evidence type="ECO:0000313" key="2">
    <source>
        <dbReference type="EMBL" id="RDB22972.1"/>
    </source>
</evidence>
<reference evidence="2" key="1">
    <citation type="submission" date="2018-04" db="EMBL/GenBank/DDBJ databases">
        <title>Whole genome sequencing of Hypsizygus marmoreus.</title>
        <authorList>
            <person name="Choi I.-G."/>
            <person name="Min B."/>
            <person name="Kim J.-G."/>
            <person name="Kim S."/>
            <person name="Oh Y.-L."/>
            <person name="Kong W.-S."/>
            <person name="Park H."/>
            <person name="Jeong J."/>
            <person name="Song E.-S."/>
        </authorList>
    </citation>
    <scope>NUCLEOTIDE SEQUENCE [LARGE SCALE GENOMIC DNA]</scope>
    <source>
        <strain evidence="2">51987-8</strain>
    </source>
</reference>
<evidence type="ECO:0000313" key="3">
    <source>
        <dbReference type="Proteomes" id="UP000076154"/>
    </source>
</evidence>
<name>A0A369JNQ1_HYPMA</name>
<protein>
    <submittedName>
        <fullName evidence="2">Uncharacterized protein</fullName>
    </submittedName>
</protein>
<organism evidence="2 3">
    <name type="scientific">Hypsizygus marmoreus</name>
    <name type="common">White beech mushroom</name>
    <name type="synonym">Agaricus marmoreus</name>
    <dbReference type="NCBI Taxonomy" id="39966"/>
    <lineage>
        <taxon>Eukaryota</taxon>
        <taxon>Fungi</taxon>
        <taxon>Dikarya</taxon>
        <taxon>Basidiomycota</taxon>
        <taxon>Agaricomycotina</taxon>
        <taxon>Agaricomycetes</taxon>
        <taxon>Agaricomycetidae</taxon>
        <taxon>Agaricales</taxon>
        <taxon>Tricholomatineae</taxon>
        <taxon>Lyophyllaceae</taxon>
        <taxon>Hypsizygus</taxon>
    </lineage>
</organism>
<dbReference type="InParanoid" id="A0A369JNQ1"/>
<accession>A0A369JNQ1</accession>
<dbReference type="EMBL" id="LUEZ02000048">
    <property type="protein sequence ID" value="RDB22972.1"/>
    <property type="molecule type" value="Genomic_DNA"/>
</dbReference>
<gene>
    <name evidence="2" type="ORF">Hypma_009911</name>
</gene>
<evidence type="ECO:0000256" key="1">
    <source>
        <dbReference type="SAM" id="MobiDB-lite"/>
    </source>
</evidence>